<keyword evidence="4" id="KW-1185">Reference proteome</keyword>
<feature type="transmembrane region" description="Helical" evidence="2">
    <location>
        <begin position="12"/>
        <end position="29"/>
    </location>
</feature>
<dbReference type="AlphaFoldDB" id="A0A0D0X6H1"/>
<gene>
    <name evidence="3" type="ORF">TK50_15535</name>
</gene>
<protein>
    <submittedName>
        <fullName evidence="3">Uncharacterized protein</fullName>
    </submittedName>
</protein>
<feature type="region of interest" description="Disordered" evidence="1">
    <location>
        <begin position="39"/>
        <end position="78"/>
    </location>
</feature>
<evidence type="ECO:0000256" key="1">
    <source>
        <dbReference type="SAM" id="MobiDB-lite"/>
    </source>
</evidence>
<proteinExistence type="predicted"/>
<accession>A0A0D0X6H1</accession>
<keyword evidence="2" id="KW-0472">Membrane</keyword>
<dbReference type="Proteomes" id="UP000032254">
    <property type="component" value="Unassembled WGS sequence"/>
</dbReference>
<organism evidence="3 4">
    <name type="scientific">Micromonospora haikouensis</name>
    <dbReference type="NCBI Taxonomy" id="686309"/>
    <lineage>
        <taxon>Bacteria</taxon>
        <taxon>Bacillati</taxon>
        <taxon>Actinomycetota</taxon>
        <taxon>Actinomycetes</taxon>
        <taxon>Micromonosporales</taxon>
        <taxon>Micromonosporaceae</taxon>
        <taxon>Micromonospora</taxon>
    </lineage>
</organism>
<evidence type="ECO:0000313" key="3">
    <source>
        <dbReference type="EMBL" id="KIR66474.1"/>
    </source>
</evidence>
<feature type="compositionally biased region" description="Gly residues" evidence="1">
    <location>
        <begin position="66"/>
        <end position="78"/>
    </location>
</feature>
<feature type="compositionally biased region" description="Basic and acidic residues" evidence="1">
    <location>
        <begin position="51"/>
        <end position="63"/>
    </location>
</feature>
<sequence>MVARWTEADVRWLMILIIVLVAAAAVWLWRRSRRASIDASGQLLDQQASTEARRRLDEHRNRSDGSGTGSGAVGGWSL</sequence>
<evidence type="ECO:0000256" key="2">
    <source>
        <dbReference type="SAM" id="Phobius"/>
    </source>
</evidence>
<reference evidence="3 4" key="1">
    <citation type="submission" date="2015-01" db="EMBL/GenBank/DDBJ databases">
        <title>Sequencing and annotation of Micromonospora carbonacea strain JXNU-1 genome.</title>
        <authorList>
            <person name="Long Z."/>
            <person name="Huang Y."/>
            <person name="Jiang Y."/>
        </authorList>
    </citation>
    <scope>NUCLEOTIDE SEQUENCE [LARGE SCALE GENOMIC DNA]</scope>
    <source>
        <strain evidence="3 4">JXNU-1</strain>
    </source>
</reference>
<name>A0A0D0X6H1_9ACTN</name>
<dbReference type="EMBL" id="JXSX01000001">
    <property type="protein sequence ID" value="KIR66474.1"/>
    <property type="molecule type" value="Genomic_DNA"/>
</dbReference>
<keyword evidence="2" id="KW-0812">Transmembrane</keyword>
<comment type="caution">
    <text evidence="3">The sequence shown here is derived from an EMBL/GenBank/DDBJ whole genome shotgun (WGS) entry which is preliminary data.</text>
</comment>
<evidence type="ECO:0000313" key="4">
    <source>
        <dbReference type="Proteomes" id="UP000032254"/>
    </source>
</evidence>
<dbReference type="PATRIC" id="fig|47853.6.peg.3279"/>
<keyword evidence="2" id="KW-1133">Transmembrane helix</keyword>